<dbReference type="AlphaFoldDB" id="A0A9W6I1R0"/>
<dbReference type="Pfam" id="PF13289">
    <property type="entry name" value="SIR2_2"/>
    <property type="match status" value="1"/>
</dbReference>
<sequence>MADPITRDDEDIITYAGNKDTVKKLAETIRSRRGIVPFIGAGLTVPYEYQGWTDFLKNLAQEADKEGEVSTLIDNHDSNSCGYERAAEILQQALGFRRFEDLVYDAFCPNKARHPGNITAVEYLPPLFHGPMVTTNFDHVIEDTYKVSGNPFDLLAWGNRSMIFKRALFERFHILLKIHGDVLDESDRVLTVAEYDRQYNSRENHDPNAPNTLYQLLRHLFSGNSVLFIGCSLSNDRVVKVLTETCSDPHCHFAVVERPAEDEAARNRSRFLSDHNIRPIWHPPGMYDQIAVLLDYLIRETAEPGNPVRAFLDADSAEDYSGLVTTLESMKKRGSRYPFDLDRRLGEAHEACGSDLLFDKLDFKKAVEEFRRAKELLPESPEAHYGLGLALLGEGNIKEADSEMARAAELGADASPVLIARAIISYISLDYRKAVSLASDAITSHEYSTPPPVIGEAVPYEIRGLSRIAQQQYDAALDDARIAVGYNPESILADAIPILEDTGFKGGLKKFALTAMVGFGSLITERLIRNGELSDFLPVANRQ</sequence>
<dbReference type="Gene3D" id="1.25.40.10">
    <property type="entry name" value="Tetratricopeptide repeat domain"/>
    <property type="match status" value="1"/>
</dbReference>
<dbReference type="Proteomes" id="UP001143474">
    <property type="component" value="Unassembled WGS sequence"/>
</dbReference>
<gene>
    <name evidence="1" type="ORF">GCM10017600_30140</name>
</gene>
<dbReference type="SUPFAM" id="SSF48452">
    <property type="entry name" value="TPR-like"/>
    <property type="match status" value="1"/>
</dbReference>
<dbReference type="InterPro" id="IPR029035">
    <property type="entry name" value="DHS-like_NAD/FAD-binding_dom"/>
</dbReference>
<accession>A0A9W6I1R0</accession>
<dbReference type="EMBL" id="BSEV01000005">
    <property type="protein sequence ID" value="GLK09608.1"/>
    <property type="molecule type" value="Genomic_DNA"/>
</dbReference>
<reference evidence="1" key="1">
    <citation type="journal article" date="2014" name="Int. J. Syst. Evol. Microbiol.">
        <title>Complete genome sequence of Corynebacterium casei LMG S-19264T (=DSM 44701T), isolated from a smear-ripened cheese.</title>
        <authorList>
            <consortium name="US DOE Joint Genome Institute (JGI-PGF)"/>
            <person name="Walter F."/>
            <person name="Albersmeier A."/>
            <person name="Kalinowski J."/>
            <person name="Ruckert C."/>
        </authorList>
    </citation>
    <scope>NUCLEOTIDE SEQUENCE</scope>
    <source>
        <strain evidence="1">VKM Ac-2007</strain>
    </source>
</reference>
<evidence type="ECO:0000313" key="2">
    <source>
        <dbReference type="Proteomes" id="UP001143474"/>
    </source>
</evidence>
<evidence type="ECO:0008006" key="3">
    <source>
        <dbReference type="Google" id="ProtNLM"/>
    </source>
</evidence>
<comment type="caution">
    <text evidence="1">The sequence shown here is derived from an EMBL/GenBank/DDBJ whole genome shotgun (WGS) entry which is preliminary data.</text>
</comment>
<reference evidence="1" key="2">
    <citation type="submission" date="2023-01" db="EMBL/GenBank/DDBJ databases">
        <authorList>
            <person name="Sun Q."/>
            <person name="Evtushenko L."/>
        </authorList>
    </citation>
    <scope>NUCLEOTIDE SEQUENCE</scope>
    <source>
        <strain evidence="1">VKM Ac-2007</strain>
    </source>
</reference>
<dbReference type="InterPro" id="IPR011990">
    <property type="entry name" value="TPR-like_helical_dom_sf"/>
</dbReference>
<keyword evidence="2" id="KW-1185">Reference proteome</keyword>
<organism evidence="1 2">
    <name type="scientific">Streptosporangium carneum</name>
    <dbReference type="NCBI Taxonomy" id="47481"/>
    <lineage>
        <taxon>Bacteria</taxon>
        <taxon>Bacillati</taxon>
        <taxon>Actinomycetota</taxon>
        <taxon>Actinomycetes</taxon>
        <taxon>Streptosporangiales</taxon>
        <taxon>Streptosporangiaceae</taxon>
        <taxon>Streptosporangium</taxon>
    </lineage>
</organism>
<evidence type="ECO:0000313" key="1">
    <source>
        <dbReference type="EMBL" id="GLK09608.1"/>
    </source>
</evidence>
<name>A0A9W6I1R0_9ACTN</name>
<dbReference type="RefSeq" id="WP_271218057.1">
    <property type="nucleotide sequence ID" value="NZ_BAAAVD010000045.1"/>
</dbReference>
<proteinExistence type="predicted"/>
<protein>
    <recommendedName>
        <fullName evidence="3">SIR2-like domain-containing protein</fullName>
    </recommendedName>
</protein>
<dbReference type="SUPFAM" id="SSF52467">
    <property type="entry name" value="DHS-like NAD/FAD-binding domain"/>
    <property type="match status" value="1"/>
</dbReference>